<dbReference type="InterPro" id="IPR045076">
    <property type="entry name" value="MutS"/>
</dbReference>
<dbReference type="AlphaFoldDB" id="A0A1M7Y221"/>
<evidence type="ECO:0000256" key="5">
    <source>
        <dbReference type="ARBA" id="ARBA00022840"/>
    </source>
</evidence>
<dbReference type="PANTHER" id="PTHR11361">
    <property type="entry name" value="DNA MISMATCH REPAIR PROTEIN MUTS FAMILY MEMBER"/>
    <property type="match status" value="1"/>
</dbReference>
<dbReference type="HAMAP" id="MF_00096">
    <property type="entry name" value="MutS"/>
    <property type="match status" value="1"/>
</dbReference>
<evidence type="ECO:0000256" key="2">
    <source>
        <dbReference type="ARBA" id="ARBA00021982"/>
    </source>
</evidence>
<dbReference type="GO" id="GO:0006298">
    <property type="term" value="P:mismatch repair"/>
    <property type="evidence" value="ECO:0007669"/>
    <property type="project" value="UniProtKB-UniRule"/>
</dbReference>
<evidence type="ECO:0000313" key="13">
    <source>
        <dbReference type="Proteomes" id="UP000184612"/>
    </source>
</evidence>
<sequence>MAELTPLMQQYVEIKEQYKDCILFYRLGDFYEMFFEDAVTCARELEITLTGKNVGQEERAPMCGIPYHAVENYLGRLIAKGYRVAICEQVEDPKAAKGIVKREVIRIVTPGTNLNAQALEEGKNNFLMGIVHTINAYGIATVDITTGDFFVTEVDTERKLIDEINKYTPSEIICNSTFMVSGVDISDLRNRLNISLSDLEPWYFEEEDCSKALMEHFQVASLSGLGLKDYSIGVVAAGAVMLYLYETQKNSLSHLTKIIPYSTSRYMVLDSSTRRNLELVETLREKQKRGSLLWVLDKTKTAMGARLLRSYIEQPLIEKQDITDRLDSVEELNSSAITREEIREYLNAVYDLERLISRISYKSAGPRDLIAFKNSLAMVPSIKLLLENSSCSLLREIEEELDPLRDLYSLIEEGVEEEPPITVREGGIIKDGYHAEVDRLRKAKTEGKNWLADLETKERDKTGIKNLKIKFNRVFGYYLEVTNSYQNLVPDNWIRKQTLANAERYTTPELKELEDVILGAEDKLFSLEYELFCDIRDSIAKEVQRIQRTAKAIAKIDVFTSLAYVSEKNRFIRPVINEEGIIDIKDGRHPVVEQMITGDMFVANDTYLNSKEKRISIITGPNMAGKSTYMRQTALIVLMAQIGCYIPAASGNIGIVDRIFTRVGASDDLASGQSTFMVEMTEVANILRNATKNSLLILDEIGRGTSTFDGLGIAWAVVEHIANPKLLGAKTLFATHYHELTELEGKIDSVNNYCIAVKEQGEDIIFLRKIISGGADKSYGIQVAKLAGVPDSVLKRARDIVEELSLNDIADKAKSMKAVTAQEETAEESYAAEVAAAKEKSARKSKDIENQLSLFDYQFAVPPYIEEIKELNLNAMTPMDAMNYLYQLQQKVKN</sequence>
<dbReference type="InterPro" id="IPR007696">
    <property type="entry name" value="DNA_mismatch_repair_MutS_core"/>
</dbReference>
<evidence type="ECO:0000313" key="12">
    <source>
        <dbReference type="EMBL" id="SHO45941.1"/>
    </source>
</evidence>
<dbReference type="SMART" id="SM00533">
    <property type="entry name" value="MUTSd"/>
    <property type="match status" value="1"/>
</dbReference>
<dbReference type="InterPro" id="IPR007860">
    <property type="entry name" value="DNA_mmatch_repair_MutS_con_dom"/>
</dbReference>
<dbReference type="EMBL" id="FRFD01000003">
    <property type="protein sequence ID" value="SHO45941.1"/>
    <property type="molecule type" value="Genomic_DNA"/>
</dbReference>
<evidence type="ECO:0000256" key="1">
    <source>
        <dbReference type="ARBA" id="ARBA00006271"/>
    </source>
</evidence>
<protein>
    <recommendedName>
        <fullName evidence="2 9">DNA mismatch repair protein MutS</fullName>
    </recommendedName>
</protein>
<keyword evidence="13" id="KW-1185">Reference proteome</keyword>
<dbReference type="SMART" id="SM00534">
    <property type="entry name" value="MUTSac"/>
    <property type="match status" value="1"/>
</dbReference>
<dbReference type="GO" id="GO:0005524">
    <property type="term" value="F:ATP binding"/>
    <property type="evidence" value="ECO:0007669"/>
    <property type="project" value="UniProtKB-UniRule"/>
</dbReference>
<dbReference type="InterPro" id="IPR000432">
    <property type="entry name" value="DNA_mismatch_repair_MutS_C"/>
</dbReference>
<dbReference type="GO" id="GO:0140664">
    <property type="term" value="F:ATP-dependent DNA damage sensor activity"/>
    <property type="evidence" value="ECO:0007669"/>
    <property type="project" value="InterPro"/>
</dbReference>
<evidence type="ECO:0000256" key="7">
    <source>
        <dbReference type="ARBA" id="ARBA00023204"/>
    </source>
</evidence>
<dbReference type="SUPFAM" id="SSF48334">
    <property type="entry name" value="DNA repair protein MutS, domain III"/>
    <property type="match status" value="1"/>
</dbReference>
<evidence type="ECO:0000256" key="3">
    <source>
        <dbReference type="ARBA" id="ARBA00022741"/>
    </source>
</evidence>
<dbReference type="Pfam" id="PF01624">
    <property type="entry name" value="MutS_I"/>
    <property type="match status" value="1"/>
</dbReference>
<dbReference type="Gene3D" id="3.40.1170.10">
    <property type="entry name" value="DNA repair protein MutS, domain I"/>
    <property type="match status" value="1"/>
</dbReference>
<comment type="function">
    <text evidence="8 9">This protein is involved in the repair of mismatches in DNA. It is possible that it carries out the mismatch recognition step. This protein has a weak ATPase activity.</text>
</comment>
<dbReference type="PANTHER" id="PTHR11361:SF34">
    <property type="entry name" value="DNA MISMATCH REPAIR PROTEIN MSH1, MITOCHONDRIAL"/>
    <property type="match status" value="1"/>
</dbReference>
<dbReference type="GO" id="GO:0005829">
    <property type="term" value="C:cytosol"/>
    <property type="evidence" value="ECO:0007669"/>
    <property type="project" value="TreeGrafter"/>
</dbReference>
<dbReference type="SUPFAM" id="SSF53150">
    <property type="entry name" value="DNA repair protein MutS, domain II"/>
    <property type="match status" value="1"/>
</dbReference>
<dbReference type="InterPro" id="IPR036678">
    <property type="entry name" value="MutS_con_dom_sf"/>
</dbReference>
<dbReference type="Pfam" id="PF05192">
    <property type="entry name" value="MutS_III"/>
    <property type="match status" value="1"/>
</dbReference>
<evidence type="ECO:0000256" key="8">
    <source>
        <dbReference type="ARBA" id="ARBA00024647"/>
    </source>
</evidence>
<dbReference type="Gene3D" id="3.30.420.110">
    <property type="entry name" value="MutS, connector domain"/>
    <property type="match status" value="1"/>
</dbReference>
<evidence type="ECO:0000256" key="6">
    <source>
        <dbReference type="ARBA" id="ARBA00023125"/>
    </source>
</evidence>
<dbReference type="GO" id="GO:0030983">
    <property type="term" value="F:mismatched DNA binding"/>
    <property type="evidence" value="ECO:0007669"/>
    <property type="project" value="InterPro"/>
</dbReference>
<dbReference type="InterPro" id="IPR007695">
    <property type="entry name" value="DNA_mismatch_repair_MutS-lik_N"/>
</dbReference>
<dbReference type="PIRSF" id="PIRSF037677">
    <property type="entry name" value="DNA_mis_repair_Msh6"/>
    <property type="match status" value="1"/>
</dbReference>
<feature type="domain" description="DNA mismatch repair proteins mutS family" evidence="11">
    <location>
        <begin position="694"/>
        <end position="710"/>
    </location>
</feature>
<keyword evidence="7 9" id="KW-0234">DNA repair</keyword>
<dbReference type="Gene3D" id="1.10.1420.10">
    <property type="match status" value="2"/>
</dbReference>
<dbReference type="GO" id="GO:0003684">
    <property type="term" value="F:damaged DNA binding"/>
    <property type="evidence" value="ECO:0007669"/>
    <property type="project" value="UniProtKB-UniRule"/>
</dbReference>
<dbReference type="Gene3D" id="3.40.50.300">
    <property type="entry name" value="P-loop containing nucleotide triphosphate hydrolases"/>
    <property type="match status" value="1"/>
</dbReference>
<accession>A0A1M7Y221</accession>
<feature type="binding site" evidence="9">
    <location>
        <begin position="620"/>
        <end position="627"/>
    </location>
    <ligand>
        <name>ATP</name>
        <dbReference type="ChEBI" id="CHEBI:30616"/>
    </ligand>
</feature>
<keyword evidence="3 9" id="KW-0547">Nucleotide-binding</keyword>
<dbReference type="SUPFAM" id="SSF55271">
    <property type="entry name" value="DNA repair protein MutS, domain I"/>
    <property type="match status" value="1"/>
</dbReference>
<evidence type="ECO:0000259" key="11">
    <source>
        <dbReference type="PROSITE" id="PS00486"/>
    </source>
</evidence>
<evidence type="ECO:0000256" key="9">
    <source>
        <dbReference type="HAMAP-Rule" id="MF_00096"/>
    </source>
</evidence>
<dbReference type="InterPro" id="IPR007861">
    <property type="entry name" value="DNA_mismatch_repair_MutS_clamp"/>
</dbReference>
<dbReference type="CDD" id="cd03284">
    <property type="entry name" value="ABC_MutS1"/>
    <property type="match status" value="1"/>
</dbReference>
<keyword evidence="6 9" id="KW-0238">DNA-binding</keyword>
<dbReference type="InterPro" id="IPR016151">
    <property type="entry name" value="DNA_mismatch_repair_MutS_N"/>
</dbReference>
<gene>
    <name evidence="9" type="primary">mutS</name>
    <name evidence="12" type="ORF">SAMN02745217_01112</name>
</gene>
<dbReference type="InterPro" id="IPR017261">
    <property type="entry name" value="DNA_mismatch_repair_MutS/MSH"/>
</dbReference>
<dbReference type="OrthoDB" id="9802448at2"/>
<reference evidence="12 13" key="1">
    <citation type="submission" date="2016-12" db="EMBL/GenBank/DDBJ databases">
        <authorList>
            <person name="Song W.-J."/>
            <person name="Kurnit D.M."/>
        </authorList>
    </citation>
    <scope>NUCLEOTIDE SEQUENCE [LARGE SCALE GENOMIC DNA]</scope>
    <source>
        <strain evidence="12 13">DSM 12503</strain>
    </source>
</reference>
<dbReference type="FunFam" id="3.40.1170.10:FF:000001">
    <property type="entry name" value="DNA mismatch repair protein MutS"/>
    <property type="match status" value="1"/>
</dbReference>
<keyword evidence="5 9" id="KW-0067">ATP-binding</keyword>
<dbReference type="InterPro" id="IPR005748">
    <property type="entry name" value="DNA_mismatch_repair_MutS"/>
</dbReference>
<evidence type="ECO:0000256" key="10">
    <source>
        <dbReference type="RuleBase" id="RU003756"/>
    </source>
</evidence>
<evidence type="ECO:0000256" key="4">
    <source>
        <dbReference type="ARBA" id="ARBA00022763"/>
    </source>
</evidence>
<dbReference type="Proteomes" id="UP000184612">
    <property type="component" value="Unassembled WGS sequence"/>
</dbReference>
<dbReference type="STRING" id="1121345.SAMN02745217_01112"/>
<dbReference type="InterPro" id="IPR027417">
    <property type="entry name" value="P-loop_NTPase"/>
</dbReference>
<dbReference type="Pfam" id="PF05188">
    <property type="entry name" value="MutS_II"/>
    <property type="match status" value="1"/>
</dbReference>
<keyword evidence="4 9" id="KW-0227">DNA damage</keyword>
<comment type="similarity">
    <text evidence="1 9 10">Belongs to the DNA mismatch repair MutS family.</text>
</comment>
<dbReference type="RefSeq" id="WP_073587734.1">
    <property type="nucleotide sequence ID" value="NZ_FRFD01000003.1"/>
</dbReference>
<dbReference type="Pfam" id="PF05190">
    <property type="entry name" value="MutS_IV"/>
    <property type="match status" value="1"/>
</dbReference>
<dbReference type="PROSITE" id="PS00486">
    <property type="entry name" value="DNA_MISMATCH_REPAIR_2"/>
    <property type="match status" value="1"/>
</dbReference>
<dbReference type="Pfam" id="PF00488">
    <property type="entry name" value="MutS_V"/>
    <property type="match status" value="1"/>
</dbReference>
<organism evidence="12 13">
    <name type="scientific">Anaerocolumna xylanovorans DSM 12503</name>
    <dbReference type="NCBI Taxonomy" id="1121345"/>
    <lineage>
        <taxon>Bacteria</taxon>
        <taxon>Bacillati</taxon>
        <taxon>Bacillota</taxon>
        <taxon>Clostridia</taxon>
        <taxon>Lachnospirales</taxon>
        <taxon>Lachnospiraceae</taxon>
        <taxon>Anaerocolumna</taxon>
    </lineage>
</organism>
<dbReference type="NCBIfam" id="TIGR01070">
    <property type="entry name" value="mutS1"/>
    <property type="match status" value="1"/>
</dbReference>
<dbReference type="FunFam" id="1.10.1420.10:FF:000001">
    <property type="entry name" value="DNA mismatch repair protein MutS"/>
    <property type="match status" value="1"/>
</dbReference>
<dbReference type="NCBIfam" id="NF003810">
    <property type="entry name" value="PRK05399.1"/>
    <property type="match status" value="1"/>
</dbReference>
<dbReference type="FunFam" id="3.40.50.300:FF:000870">
    <property type="entry name" value="MutS protein homolog 4"/>
    <property type="match status" value="1"/>
</dbReference>
<proteinExistence type="inferred from homology"/>
<name>A0A1M7Y221_9FIRM</name>
<dbReference type="InterPro" id="IPR036187">
    <property type="entry name" value="DNA_mismatch_repair_MutS_sf"/>
</dbReference>
<dbReference type="SUPFAM" id="SSF52540">
    <property type="entry name" value="P-loop containing nucleoside triphosphate hydrolases"/>
    <property type="match status" value="1"/>
</dbReference>